<evidence type="ECO:0000313" key="2">
    <source>
        <dbReference type="WBParaSite" id="JU765_v2.g16222.t1"/>
    </source>
</evidence>
<accession>A0AC34QH42</accession>
<sequence>MTFLSEKSQNGEISRFAGNGECYYMEGPNRSKIFTKIIINTGDRMYSLNRGNGDITFTEVDEDMNDPDEYFESNIVTAILANDYDGTTLRMTTVDGEMGERDPGHAEQVAEKFSGYLTQLIPTDN</sequence>
<name>A0AC34QH42_9BILA</name>
<reference evidence="2" key="1">
    <citation type="submission" date="2022-11" db="UniProtKB">
        <authorList>
            <consortium name="WormBaseParasite"/>
        </authorList>
    </citation>
    <scope>IDENTIFICATION</scope>
</reference>
<dbReference type="Proteomes" id="UP000887576">
    <property type="component" value="Unplaced"/>
</dbReference>
<evidence type="ECO:0000313" key="1">
    <source>
        <dbReference type="Proteomes" id="UP000887576"/>
    </source>
</evidence>
<organism evidence="1 2">
    <name type="scientific">Panagrolaimus sp. JU765</name>
    <dbReference type="NCBI Taxonomy" id="591449"/>
    <lineage>
        <taxon>Eukaryota</taxon>
        <taxon>Metazoa</taxon>
        <taxon>Ecdysozoa</taxon>
        <taxon>Nematoda</taxon>
        <taxon>Chromadorea</taxon>
        <taxon>Rhabditida</taxon>
        <taxon>Tylenchina</taxon>
        <taxon>Panagrolaimomorpha</taxon>
        <taxon>Panagrolaimoidea</taxon>
        <taxon>Panagrolaimidae</taxon>
        <taxon>Panagrolaimus</taxon>
    </lineage>
</organism>
<protein>
    <submittedName>
        <fullName evidence="2">Uncharacterized protein</fullName>
    </submittedName>
</protein>
<proteinExistence type="predicted"/>
<dbReference type="WBParaSite" id="JU765_v2.g16222.t1">
    <property type="protein sequence ID" value="JU765_v2.g16222.t1"/>
    <property type="gene ID" value="JU765_v2.g16222"/>
</dbReference>